<evidence type="ECO:0000313" key="2">
    <source>
        <dbReference type="Proteomes" id="UP001595773"/>
    </source>
</evidence>
<proteinExistence type="predicted"/>
<dbReference type="EMBL" id="JBHSCQ010000024">
    <property type="protein sequence ID" value="MFC4267170.1"/>
    <property type="molecule type" value="Genomic_DNA"/>
</dbReference>
<name>A0ABV8R3Z4_9MICC</name>
<reference evidence="2" key="1">
    <citation type="journal article" date="2019" name="Int. J. Syst. Evol. Microbiol.">
        <title>The Global Catalogue of Microorganisms (GCM) 10K type strain sequencing project: providing services to taxonomists for standard genome sequencing and annotation.</title>
        <authorList>
            <consortium name="The Broad Institute Genomics Platform"/>
            <consortium name="The Broad Institute Genome Sequencing Center for Infectious Disease"/>
            <person name="Wu L."/>
            <person name="Ma J."/>
        </authorList>
    </citation>
    <scope>NUCLEOTIDE SEQUENCE [LARGE SCALE GENOMIC DNA]</scope>
    <source>
        <strain evidence="2">CGMCC 1.10698</strain>
    </source>
</reference>
<gene>
    <name evidence="1" type="ORF">ACFOW9_16300</name>
</gene>
<evidence type="ECO:0008006" key="3">
    <source>
        <dbReference type="Google" id="ProtNLM"/>
    </source>
</evidence>
<accession>A0ABV8R3Z4</accession>
<sequence>MSHAIFQHTFIELDVHAIAVVGCTLNPDTGQLVRMALNADPAVVLNWIRRFE</sequence>
<protein>
    <recommendedName>
        <fullName evidence="3">Transposase</fullName>
    </recommendedName>
</protein>
<comment type="caution">
    <text evidence="1">The sequence shown here is derived from an EMBL/GenBank/DDBJ whole genome shotgun (WGS) entry which is preliminary data.</text>
</comment>
<keyword evidence="2" id="KW-1185">Reference proteome</keyword>
<evidence type="ECO:0000313" key="1">
    <source>
        <dbReference type="EMBL" id="MFC4267170.1"/>
    </source>
</evidence>
<dbReference type="Proteomes" id="UP001595773">
    <property type="component" value="Unassembled WGS sequence"/>
</dbReference>
<organism evidence="1 2">
    <name type="scientific">Arthrobacter cryoconiti</name>
    <dbReference type="NCBI Taxonomy" id="748907"/>
    <lineage>
        <taxon>Bacteria</taxon>
        <taxon>Bacillati</taxon>
        <taxon>Actinomycetota</taxon>
        <taxon>Actinomycetes</taxon>
        <taxon>Micrococcales</taxon>
        <taxon>Micrococcaceae</taxon>
        <taxon>Arthrobacter</taxon>
    </lineage>
</organism>
<dbReference type="RefSeq" id="WP_230068327.1">
    <property type="nucleotide sequence ID" value="NZ_BAABLL010000017.1"/>
</dbReference>